<proteinExistence type="predicted"/>
<evidence type="ECO:0000313" key="2">
    <source>
        <dbReference type="EMBL" id="CAB4158952.1"/>
    </source>
</evidence>
<feature type="compositionally biased region" description="Polar residues" evidence="1">
    <location>
        <begin position="31"/>
        <end position="64"/>
    </location>
</feature>
<protein>
    <submittedName>
        <fullName evidence="2">Uncharacterized protein</fullName>
    </submittedName>
</protein>
<evidence type="ECO:0000256" key="1">
    <source>
        <dbReference type="SAM" id="MobiDB-lite"/>
    </source>
</evidence>
<organism evidence="2">
    <name type="scientific">uncultured Caudovirales phage</name>
    <dbReference type="NCBI Taxonomy" id="2100421"/>
    <lineage>
        <taxon>Viruses</taxon>
        <taxon>Duplodnaviria</taxon>
        <taxon>Heunggongvirae</taxon>
        <taxon>Uroviricota</taxon>
        <taxon>Caudoviricetes</taxon>
        <taxon>Peduoviridae</taxon>
        <taxon>Maltschvirus</taxon>
        <taxon>Maltschvirus maltsch</taxon>
    </lineage>
</organism>
<feature type="region of interest" description="Disordered" evidence="1">
    <location>
        <begin position="27"/>
        <end position="64"/>
    </location>
</feature>
<gene>
    <name evidence="2" type="ORF">UFOVP704_38</name>
</gene>
<reference evidence="2" key="1">
    <citation type="submission" date="2020-04" db="EMBL/GenBank/DDBJ databases">
        <authorList>
            <person name="Chiriac C."/>
            <person name="Salcher M."/>
            <person name="Ghai R."/>
            <person name="Kavagutti S V."/>
        </authorList>
    </citation>
    <scope>NUCLEOTIDE SEQUENCE</scope>
</reference>
<accession>A0A6J5NJQ5</accession>
<name>A0A6J5NJQ5_9CAUD</name>
<feature type="region of interest" description="Disordered" evidence="1">
    <location>
        <begin position="1"/>
        <end position="20"/>
    </location>
</feature>
<sequence>MSEEMVTRTADSPAAATGNVGGALVDFVRESSGSNDSGAGTLSNSTTDSNAQSPQLDSVFDQNSIQERVKKQLLDSALPEKQPGNVPYERFKEVNDEAKQLRAAQEAYSKWAGVIKQFEESGFQSAADVQKAYEAQQQQNLESQIRERWDNEVNSNYMDPELARVQAESEIQKYRYDQVVSQMNSYMVSQQREQALQQFPYASRAQDVMDSLIQQGMNPMDAAAAVHRQVTGLVESLVPQLVDMVSNQQNTPTPIGSGDSANAMVPPQQNNPQNRLSGITRLLGIR</sequence>
<dbReference type="EMBL" id="LR796675">
    <property type="protein sequence ID" value="CAB4158952.1"/>
    <property type="molecule type" value="Genomic_DNA"/>
</dbReference>